<dbReference type="GO" id="GO:0071285">
    <property type="term" value="P:cellular response to lithium ion"/>
    <property type="evidence" value="ECO:0007669"/>
    <property type="project" value="TreeGrafter"/>
</dbReference>
<feature type="transmembrane region" description="Helical" evidence="7">
    <location>
        <begin position="135"/>
        <end position="156"/>
    </location>
</feature>
<keyword evidence="6" id="KW-0915">Sodium</keyword>
<evidence type="ECO:0000256" key="3">
    <source>
        <dbReference type="ARBA" id="ARBA00022692"/>
    </source>
</evidence>
<feature type="transmembrane region" description="Helical" evidence="7">
    <location>
        <begin position="191"/>
        <end position="217"/>
    </location>
</feature>
<dbReference type="GO" id="GO:0015141">
    <property type="term" value="F:succinate transmembrane transporter activity"/>
    <property type="evidence" value="ECO:0007669"/>
    <property type="project" value="TreeGrafter"/>
</dbReference>
<feature type="transmembrane region" description="Helical" evidence="7">
    <location>
        <begin position="300"/>
        <end position="318"/>
    </location>
</feature>
<comment type="similarity">
    <text evidence="2">Belongs to the SLC13A/DASS transporter (TC 2.A.47) family. NADC subfamily.</text>
</comment>
<evidence type="ECO:0000313" key="8">
    <source>
        <dbReference type="Ensembl" id="ENSDCDP00010041026.1"/>
    </source>
</evidence>
<proteinExistence type="inferred from homology"/>
<keyword evidence="3 7" id="KW-0812">Transmembrane</keyword>
<name>A0AAY4D9Y8_9TELE</name>
<feature type="transmembrane region" description="Helical" evidence="7">
    <location>
        <begin position="420"/>
        <end position="448"/>
    </location>
</feature>
<dbReference type="Proteomes" id="UP000694580">
    <property type="component" value="Chromosome 13"/>
</dbReference>
<dbReference type="GeneTree" id="ENSGT01030000234550"/>
<feature type="transmembrane region" description="Helical" evidence="7">
    <location>
        <begin position="86"/>
        <end position="103"/>
    </location>
</feature>
<gene>
    <name evidence="8" type="primary">SLC13A2</name>
</gene>
<dbReference type="PANTHER" id="PTHR10283:SF82">
    <property type="entry name" value="SOLUTE CARRIER FAMILY 13 MEMBER 2"/>
    <property type="match status" value="1"/>
</dbReference>
<dbReference type="InterPro" id="IPR001898">
    <property type="entry name" value="SLC13A/DASS"/>
</dbReference>
<keyword evidence="6" id="KW-0813">Transport</keyword>
<feature type="transmembrane region" description="Helical" evidence="7">
    <location>
        <begin position="110"/>
        <end position="129"/>
    </location>
</feature>
<reference evidence="8 9" key="1">
    <citation type="submission" date="2020-06" db="EMBL/GenBank/DDBJ databases">
        <authorList>
            <consortium name="Wellcome Sanger Institute Data Sharing"/>
        </authorList>
    </citation>
    <scope>NUCLEOTIDE SEQUENCE [LARGE SCALE GENOMIC DNA]</scope>
</reference>
<sequence>MGSCLKWLWNHRNYWIIFLTPLILLPLPVIYNSPEAKCGYAILLMSSYWSTECLPLAVTGLLPVILFPAMGVMHPNEVCMQYLKDATMLYIGGLFVAIAVEHWNLHKRIALRVLLLVGVKPSLLMIGFMSTTAFLSMWISNTAAAAMMLPITHAVLHQLSTVEAKANETDLQIGLDNKGFDMGERKESRNVAMGLCVCYSASIGGTATLTGTAPNLILKGQVDEYVLFPGNGDVLNFASWFGFAFPNMLLMLCVCWFWLHFMYLGFNFKTSFGCGTTADSEEEAYQAMKDEYRKLGRMRFAEGCVLGLFVMLVLLWFTREPGFMPGWASVLFDGTVSIVIAVLFFVIPSEIPKCLCLRQGADKRLKAPPPLLNWKVVQEKTPWSILLLMGGGFALAHGSETSGLSLWLGHSLEPLKNIPAFAISLILCLLMATFTECSSNVATTSLFLPILATAIELNPLYIMLPCTLCVSLAFMLPVATPPNAIAFSYGNLTVLDMVRDSAYMTVSHHKCSSPPVFHSYLMLCRPRLASCSTFLSLHTVLCRFQAELKQITFFL</sequence>
<keyword evidence="5 7" id="KW-0472">Membrane</keyword>
<accession>A0AAY4D9Y8</accession>
<keyword evidence="6" id="KW-0406">Ion transport</keyword>
<dbReference type="GO" id="GO:0015139">
    <property type="term" value="F:alpha-ketoglutarate transmembrane transporter activity"/>
    <property type="evidence" value="ECO:0007669"/>
    <property type="project" value="TreeGrafter"/>
</dbReference>
<dbReference type="PANTHER" id="PTHR10283">
    <property type="entry name" value="SOLUTE CARRIER FAMILY 13 MEMBER"/>
    <property type="match status" value="1"/>
</dbReference>
<keyword evidence="6" id="KW-0739">Sodium transport</keyword>
<dbReference type="Ensembl" id="ENSDCDT00010050965.1">
    <property type="protein sequence ID" value="ENSDCDP00010041026.1"/>
    <property type="gene ID" value="ENSDCDG00010026110.1"/>
</dbReference>
<protein>
    <recommendedName>
        <fullName evidence="10">Solute carrier family 13 member 2</fullName>
    </recommendedName>
</protein>
<evidence type="ECO:0008006" key="10">
    <source>
        <dbReference type="Google" id="ProtNLM"/>
    </source>
</evidence>
<keyword evidence="4 7" id="KW-1133">Transmembrane helix</keyword>
<dbReference type="AlphaFoldDB" id="A0AAY4D9Y8"/>
<reference evidence="8" key="2">
    <citation type="submission" date="2025-08" db="UniProtKB">
        <authorList>
            <consortium name="Ensembl"/>
        </authorList>
    </citation>
    <scope>IDENTIFICATION</scope>
</reference>
<feature type="transmembrane region" description="Helical" evidence="7">
    <location>
        <begin position="324"/>
        <end position="347"/>
    </location>
</feature>
<feature type="transmembrane region" description="Helical" evidence="7">
    <location>
        <begin position="14"/>
        <end position="32"/>
    </location>
</feature>
<evidence type="ECO:0000256" key="4">
    <source>
        <dbReference type="ARBA" id="ARBA00022989"/>
    </source>
</evidence>
<evidence type="ECO:0000256" key="2">
    <source>
        <dbReference type="ARBA" id="ARBA00006772"/>
    </source>
</evidence>
<dbReference type="GO" id="GO:0015138">
    <property type="term" value="F:fumarate transmembrane transporter activity"/>
    <property type="evidence" value="ECO:0007669"/>
    <property type="project" value="TreeGrafter"/>
</dbReference>
<dbReference type="GO" id="GO:0005886">
    <property type="term" value="C:plasma membrane"/>
    <property type="evidence" value="ECO:0007669"/>
    <property type="project" value="TreeGrafter"/>
</dbReference>
<feature type="transmembrane region" description="Helical" evidence="7">
    <location>
        <begin position="237"/>
        <end position="259"/>
    </location>
</feature>
<feature type="transmembrane region" description="Helical" evidence="7">
    <location>
        <begin position="53"/>
        <end position="74"/>
    </location>
</feature>
<organism evidence="8 9">
    <name type="scientific">Denticeps clupeoides</name>
    <name type="common">denticle herring</name>
    <dbReference type="NCBI Taxonomy" id="299321"/>
    <lineage>
        <taxon>Eukaryota</taxon>
        <taxon>Metazoa</taxon>
        <taxon>Chordata</taxon>
        <taxon>Craniata</taxon>
        <taxon>Vertebrata</taxon>
        <taxon>Euteleostomi</taxon>
        <taxon>Actinopterygii</taxon>
        <taxon>Neopterygii</taxon>
        <taxon>Teleostei</taxon>
        <taxon>Clupei</taxon>
        <taxon>Clupeiformes</taxon>
        <taxon>Denticipitoidei</taxon>
        <taxon>Denticipitidae</taxon>
        <taxon>Denticeps</taxon>
    </lineage>
</organism>
<evidence type="ECO:0000256" key="6">
    <source>
        <dbReference type="ARBA" id="ARBA00023201"/>
    </source>
</evidence>
<feature type="transmembrane region" description="Helical" evidence="7">
    <location>
        <begin position="385"/>
        <end position="408"/>
    </location>
</feature>
<evidence type="ECO:0000256" key="1">
    <source>
        <dbReference type="ARBA" id="ARBA00004141"/>
    </source>
</evidence>
<reference evidence="8" key="3">
    <citation type="submission" date="2025-09" db="UniProtKB">
        <authorList>
            <consortium name="Ensembl"/>
        </authorList>
    </citation>
    <scope>IDENTIFICATION</scope>
</reference>
<dbReference type="CDD" id="cd01115">
    <property type="entry name" value="SLC13_permease"/>
    <property type="match status" value="1"/>
</dbReference>
<evidence type="ECO:0000313" key="9">
    <source>
        <dbReference type="Proteomes" id="UP000694580"/>
    </source>
</evidence>
<dbReference type="GO" id="GO:0017153">
    <property type="term" value="F:sodium:dicarboxylate symporter activity"/>
    <property type="evidence" value="ECO:0007669"/>
    <property type="project" value="TreeGrafter"/>
</dbReference>
<keyword evidence="9" id="KW-1185">Reference proteome</keyword>
<comment type="subcellular location">
    <subcellularLocation>
        <location evidence="1">Membrane</location>
        <topology evidence="1">Multi-pass membrane protein</topology>
    </subcellularLocation>
</comment>
<dbReference type="Pfam" id="PF00939">
    <property type="entry name" value="Na_sulph_symp"/>
    <property type="match status" value="1"/>
</dbReference>
<evidence type="ECO:0000256" key="5">
    <source>
        <dbReference type="ARBA" id="ARBA00023136"/>
    </source>
</evidence>
<evidence type="ECO:0000256" key="7">
    <source>
        <dbReference type="SAM" id="Phobius"/>
    </source>
</evidence>